<feature type="region of interest" description="Disordered" evidence="1">
    <location>
        <begin position="1"/>
        <end position="36"/>
    </location>
</feature>
<dbReference type="Proteomes" id="UP001208570">
    <property type="component" value="Unassembled WGS sequence"/>
</dbReference>
<evidence type="ECO:0000313" key="4">
    <source>
        <dbReference type="Proteomes" id="UP001208570"/>
    </source>
</evidence>
<dbReference type="PANTHER" id="PTHR45640:SF26">
    <property type="entry name" value="RE23625P"/>
    <property type="match status" value="1"/>
</dbReference>
<feature type="domain" description="SHSP" evidence="2">
    <location>
        <begin position="191"/>
        <end position="264"/>
    </location>
</feature>
<dbReference type="GO" id="GO:0051082">
    <property type="term" value="F:unfolded protein binding"/>
    <property type="evidence" value="ECO:0007669"/>
    <property type="project" value="TreeGrafter"/>
</dbReference>
<dbReference type="EMBL" id="JAODUP010000057">
    <property type="protein sequence ID" value="KAK2164963.1"/>
    <property type="molecule type" value="Genomic_DNA"/>
</dbReference>
<reference evidence="3" key="1">
    <citation type="journal article" date="2023" name="Mol. Biol. Evol.">
        <title>Third-Generation Sequencing Reveals the Adaptive Role of the Epigenome in Three Deep-Sea Polychaetes.</title>
        <authorList>
            <person name="Perez M."/>
            <person name="Aroh O."/>
            <person name="Sun Y."/>
            <person name="Lan Y."/>
            <person name="Juniper S.K."/>
            <person name="Young C.R."/>
            <person name="Angers B."/>
            <person name="Qian P.Y."/>
        </authorList>
    </citation>
    <scope>NUCLEOTIDE SEQUENCE</scope>
    <source>
        <strain evidence="3">P08H-3</strain>
    </source>
</reference>
<feature type="domain" description="SHSP" evidence="2">
    <location>
        <begin position="85"/>
        <end position="164"/>
    </location>
</feature>
<dbReference type="CDD" id="cd06526">
    <property type="entry name" value="metazoan_ACD"/>
    <property type="match status" value="2"/>
</dbReference>
<dbReference type="GO" id="GO:0042026">
    <property type="term" value="P:protein refolding"/>
    <property type="evidence" value="ECO:0007669"/>
    <property type="project" value="TreeGrafter"/>
</dbReference>
<accession>A0AAD9NDV9</accession>
<evidence type="ECO:0000313" key="3">
    <source>
        <dbReference type="EMBL" id="KAK2164963.1"/>
    </source>
</evidence>
<dbReference type="InterPro" id="IPR008978">
    <property type="entry name" value="HSP20-like_chaperone"/>
</dbReference>
<keyword evidence="4" id="KW-1185">Reference proteome</keyword>
<dbReference type="Gene3D" id="2.60.40.790">
    <property type="match status" value="2"/>
</dbReference>
<dbReference type="GO" id="GO:0009408">
    <property type="term" value="P:response to heat"/>
    <property type="evidence" value="ECO:0007669"/>
    <property type="project" value="TreeGrafter"/>
</dbReference>
<dbReference type="SUPFAM" id="SSF49764">
    <property type="entry name" value="HSP20-like chaperones"/>
    <property type="match status" value="1"/>
</dbReference>
<dbReference type="GO" id="GO:0005737">
    <property type="term" value="C:cytoplasm"/>
    <property type="evidence" value="ECO:0007669"/>
    <property type="project" value="TreeGrafter"/>
</dbReference>
<name>A0AAD9NDV9_9ANNE</name>
<proteinExistence type="predicted"/>
<evidence type="ECO:0000256" key="1">
    <source>
        <dbReference type="SAM" id="MobiDB-lite"/>
    </source>
</evidence>
<dbReference type="GO" id="GO:0005634">
    <property type="term" value="C:nucleus"/>
    <property type="evidence" value="ECO:0007669"/>
    <property type="project" value="TreeGrafter"/>
</dbReference>
<feature type="compositionally biased region" description="Basic and acidic residues" evidence="1">
    <location>
        <begin position="1"/>
        <end position="10"/>
    </location>
</feature>
<gene>
    <name evidence="3" type="ORF">LSH36_57g08047</name>
</gene>
<protein>
    <recommendedName>
        <fullName evidence="2">SHSP domain-containing protein</fullName>
    </recommendedName>
</protein>
<evidence type="ECO:0000259" key="2">
    <source>
        <dbReference type="Pfam" id="PF00011"/>
    </source>
</evidence>
<dbReference type="PANTHER" id="PTHR45640">
    <property type="entry name" value="HEAT SHOCK PROTEIN HSP-12.2-RELATED"/>
    <property type="match status" value="1"/>
</dbReference>
<dbReference type="InterPro" id="IPR002068">
    <property type="entry name" value="A-crystallin/Hsp20_dom"/>
</dbReference>
<sequence length="276" mass="31484">MKKPNMKFERSVTQGASGSPVDGAVGGIEDEEFEQRKQQWQEELDEMSEFLYIKSTEEQREEGVRQLVDTAFVDDKDGLPILKAVFDVHHFKPDEINLTVDDDDTLILEAKSVDDRDDAVFRKTMVRKINLPIFVDHKMMHCQLSDDRRILTIEMPFHLPPQKKPEGANVVPIVDGPNGCRRICLGILVGPEFTPDDIKVETGGNRLEIIAGYREDVGRYGTSTSARQIRREYRLPETIEVESVRHAITPDGRLLVEILLKNEKPIRCEVTTEEIL</sequence>
<dbReference type="InterPro" id="IPR001436">
    <property type="entry name" value="Alpha-crystallin/sHSP_animal"/>
</dbReference>
<dbReference type="Pfam" id="PF00011">
    <property type="entry name" value="HSP20"/>
    <property type="match status" value="2"/>
</dbReference>
<dbReference type="AlphaFoldDB" id="A0AAD9NDV9"/>
<organism evidence="3 4">
    <name type="scientific">Paralvinella palmiformis</name>
    <dbReference type="NCBI Taxonomy" id="53620"/>
    <lineage>
        <taxon>Eukaryota</taxon>
        <taxon>Metazoa</taxon>
        <taxon>Spiralia</taxon>
        <taxon>Lophotrochozoa</taxon>
        <taxon>Annelida</taxon>
        <taxon>Polychaeta</taxon>
        <taxon>Sedentaria</taxon>
        <taxon>Canalipalpata</taxon>
        <taxon>Terebellida</taxon>
        <taxon>Terebelliformia</taxon>
        <taxon>Alvinellidae</taxon>
        <taxon>Paralvinella</taxon>
    </lineage>
</organism>
<comment type="caution">
    <text evidence="3">The sequence shown here is derived from an EMBL/GenBank/DDBJ whole genome shotgun (WGS) entry which is preliminary data.</text>
</comment>